<name>A0ABQ5HGZ4_9ASTR</name>
<proteinExistence type="predicted"/>
<protein>
    <submittedName>
        <fullName evidence="1">Uncharacterized protein</fullName>
    </submittedName>
</protein>
<comment type="caution">
    <text evidence="1">The sequence shown here is derived from an EMBL/GenBank/DDBJ whole genome shotgun (WGS) entry which is preliminary data.</text>
</comment>
<dbReference type="EMBL" id="BQNB010019600">
    <property type="protein sequence ID" value="GJT87010.1"/>
    <property type="molecule type" value="Genomic_DNA"/>
</dbReference>
<keyword evidence="2" id="KW-1185">Reference proteome</keyword>
<organism evidence="1 2">
    <name type="scientific">Tanacetum coccineum</name>
    <dbReference type="NCBI Taxonomy" id="301880"/>
    <lineage>
        <taxon>Eukaryota</taxon>
        <taxon>Viridiplantae</taxon>
        <taxon>Streptophyta</taxon>
        <taxon>Embryophyta</taxon>
        <taxon>Tracheophyta</taxon>
        <taxon>Spermatophyta</taxon>
        <taxon>Magnoliopsida</taxon>
        <taxon>eudicotyledons</taxon>
        <taxon>Gunneridae</taxon>
        <taxon>Pentapetalae</taxon>
        <taxon>asterids</taxon>
        <taxon>campanulids</taxon>
        <taxon>Asterales</taxon>
        <taxon>Asteraceae</taxon>
        <taxon>Asteroideae</taxon>
        <taxon>Anthemideae</taxon>
        <taxon>Anthemidinae</taxon>
        <taxon>Tanacetum</taxon>
    </lineage>
</organism>
<accession>A0ABQ5HGZ4</accession>
<evidence type="ECO:0000313" key="1">
    <source>
        <dbReference type="EMBL" id="GJT87010.1"/>
    </source>
</evidence>
<gene>
    <name evidence="1" type="ORF">Tco_1068727</name>
</gene>
<evidence type="ECO:0000313" key="2">
    <source>
        <dbReference type="Proteomes" id="UP001151760"/>
    </source>
</evidence>
<reference evidence="1" key="2">
    <citation type="submission" date="2022-01" db="EMBL/GenBank/DDBJ databases">
        <authorList>
            <person name="Yamashiro T."/>
            <person name="Shiraishi A."/>
            <person name="Satake H."/>
            <person name="Nakayama K."/>
        </authorList>
    </citation>
    <scope>NUCLEOTIDE SEQUENCE</scope>
</reference>
<dbReference type="Proteomes" id="UP001151760">
    <property type="component" value="Unassembled WGS sequence"/>
</dbReference>
<sequence length="139" mass="15917">MDWLPMCAELEMVVGSQKWLDMMMLSDVIATAKTAVFFKETMDRDDGRVLLLHDLEKQAEERALEKELFGVSLPKCRALRDVVGGWDWAAMMVLYCQISIAEDHDFARRMNQLLQEMVVAYDDKVDFIQELEAVPGVGN</sequence>
<reference evidence="1" key="1">
    <citation type="journal article" date="2022" name="Int. J. Mol. Sci.">
        <title>Draft Genome of Tanacetum Coccineum: Genomic Comparison of Closely Related Tanacetum-Family Plants.</title>
        <authorList>
            <person name="Yamashiro T."/>
            <person name="Shiraishi A."/>
            <person name="Nakayama K."/>
            <person name="Satake H."/>
        </authorList>
    </citation>
    <scope>NUCLEOTIDE SEQUENCE</scope>
</reference>